<dbReference type="PANTHER" id="PTHR12106:SF27">
    <property type="entry name" value="SORTILIN-RELATED RECEPTOR"/>
    <property type="match status" value="1"/>
</dbReference>
<evidence type="ECO:0000259" key="3">
    <source>
        <dbReference type="Pfam" id="PF18962"/>
    </source>
</evidence>
<dbReference type="InterPro" id="IPR050310">
    <property type="entry name" value="VPS10-sortilin"/>
</dbReference>
<dbReference type="Gene3D" id="2.130.10.10">
    <property type="entry name" value="YVTN repeat-like/Quinoprotein amine dehydrogenase"/>
    <property type="match status" value="3"/>
</dbReference>
<dbReference type="CDD" id="cd15482">
    <property type="entry name" value="Sialidase_non-viral"/>
    <property type="match status" value="1"/>
</dbReference>
<dbReference type="EMBL" id="FNEZ01000005">
    <property type="protein sequence ID" value="SDK26200.1"/>
    <property type="molecule type" value="Genomic_DNA"/>
</dbReference>
<evidence type="ECO:0000313" key="4">
    <source>
        <dbReference type="EMBL" id="SDK26200.1"/>
    </source>
</evidence>
<dbReference type="InterPro" id="IPR015943">
    <property type="entry name" value="WD40/YVTN_repeat-like_dom_sf"/>
</dbReference>
<dbReference type="NCBIfam" id="TIGR04183">
    <property type="entry name" value="Por_Secre_tail"/>
    <property type="match status" value="1"/>
</dbReference>
<feature type="chain" id="PRO_5011724495" evidence="2">
    <location>
        <begin position="20"/>
        <end position="765"/>
    </location>
</feature>
<gene>
    <name evidence="4" type="ORF">SAMN04487935_2879</name>
</gene>
<keyword evidence="5" id="KW-1185">Reference proteome</keyword>
<feature type="signal peptide" evidence="2">
    <location>
        <begin position="1"/>
        <end position="19"/>
    </location>
</feature>
<dbReference type="STRING" id="1128970.SAMN04487935_2879"/>
<sequence>MKKITIMAFMLISGFYLQAQTSFEASKDFGKLMNVTYDANIQNKLYAATQGNHIVVSTDNGQSWSVLYSHPESFFIDDLKLTPDHNSLSFSTRTTLYIYSLATNTITASVPVPQNNVEGAGASYYSSYSLFDSTGTVMVADTGFPFGFSSQGKTFYTQDGGANWSEIYYTVDNDNVFVNNVAISPTDNKKILLARGNGDTGVDGGLWISLNSGGSWTQTLEGVTLDPISFNPGNSNDIFVGSSIGFGIHPENIFRSADGGATWQAQNIVWTDETLNNITSIQFNPANPQEIIALEENEIVRTTNNGETWSNIVYPVGIAMDYYYGIEASFNPFDSNQIAVTTDFYPQHFNKTTNALTQIKAPFYNIISTSVGKYASGTELYYGAQGGRFHKNIASGTTNIYDTEDPNSFNPKKNYIIADPVVAGRVFTYASMGFFGGALNVSTDYGATKTNILQAFSDDIQELAVDPNNNKIIYVSMRSGEGGSVTKIDFTDLENIVTTDIATPEVNEFGEGVVTGIVVAGADSNTIYITKKTGFYKSVDGGTTWTLSNDGLEDIDAATDLIWDMAKSPLNANQFTLCSNRGVFNSVDSGAHWTSVLPGVDVRRVKHSPLNPNVIVATVFANANETASIQYTTDGGETWTAIAAPELMYVNAYGMDYDFDGDAIYAYIGTSDLGVVKYEIHDDALGVKSATASSAIGLYPNPAVANVNVITNDTIETVSIYSLSGQKVMESQSKSFNVSGLSNGIYVVKVKTANGRNYVQKLVKK</sequence>
<dbReference type="Pfam" id="PF02012">
    <property type="entry name" value="BNR"/>
    <property type="match status" value="1"/>
</dbReference>
<dbReference type="InterPro" id="IPR002860">
    <property type="entry name" value="BNR_rpt"/>
</dbReference>
<proteinExistence type="predicted"/>
<dbReference type="PANTHER" id="PTHR12106">
    <property type="entry name" value="SORTILIN RELATED"/>
    <property type="match status" value="1"/>
</dbReference>
<dbReference type="AlphaFoldDB" id="A0A1G9AI05"/>
<organism evidence="4 5">
    <name type="scientific">Flavobacterium noncentrifugens</name>
    <dbReference type="NCBI Taxonomy" id="1128970"/>
    <lineage>
        <taxon>Bacteria</taxon>
        <taxon>Pseudomonadati</taxon>
        <taxon>Bacteroidota</taxon>
        <taxon>Flavobacteriia</taxon>
        <taxon>Flavobacteriales</taxon>
        <taxon>Flavobacteriaceae</taxon>
        <taxon>Flavobacterium</taxon>
    </lineage>
</organism>
<dbReference type="InterPro" id="IPR026444">
    <property type="entry name" value="Secre_tail"/>
</dbReference>
<name>A0A1G9AI05_9FLAO</name>
<accession>A0A1G9AI05</accession>
<evidence type="ECO:0000313" key="5">
    <source>
        <dbReference type="Proteomes" id="UP000199580"/>
    </source>
</evidence>
<dbReference type="SUPFAM" id="SSF110296">
    <property type="entry name" value="Oligoxyloglucan reducing end-specific cellobiohydrolase"/>
    <property type="match status" value="3"/>
</dbReference>
<dbReference type="OrthoDB" id="9757947at2"/>
<reference evidence="4 5" key="1">
    <citation type="submission" date="2016-10" db="EMBL/GenBank/DDBJ databases">
        <authorList>
            <person name="de Groot N.N."/>
        </authorList>
    </citation>
    <scope>NUCLEOTIDE SEQUENCE [LARGE SCALE GENOMIC DNA]</scope>
    <source>
        <strain evidence="4 5">CGMCC 1.10076</strain>
    </source>
</reference>
<dbReference type="RefSeq" id="WP_091397012.1">
    <property type="nucleotide sequence ID" value="NZ_BKAI01000007.1"/>
</dbReference>
<protein>
    <submittedName>
        <fullName evidence="4">Por secretion system C-terminal sorting domain-containing protein</fullName>
    </submittedName>
</protein>
<feature type="domain" description="Secretion system C-terminal sorting" evidence="3">
    <location>
        <begin position="698"/>
        <end position="763"/>
    </location>
</feature>
<evidence type="ECO:0000256" key="1">
    <source>
        <dbReference type="ARBA" id="ARBA00022729"/>
    </source>
</evidence>
<dbReference type="Proteomes" id="UP000199580">
    <property type="component" value="Unassembled WGS sequence"/>
</dbReference>
<evidence type="ECO:0000256" key="2">
    <source>
        <dbReference type="SAM" id="SignalP"/>
    </source>
</evidence>
<dbReference type="Pfam" id="PF18962">
    <property type="entry name" value="Por_Secre_tail"/>
    <property type="match status" value="1"/>
</dbReference>
<keyword evidence="1 2" id="KW-0732">Signal</keyword>